<keyword evidence="1" id="KW-0862">Zinc</keyword>
<dbReference type="PANTHER" id="PTHR33223:SF11">
    <property type="entry name" value="ELEMENT PROTEIN, PUTATIVE-RELATED"/>
    <property type="match status" value="1"/>
</dbReference>
<feature type="domain" description="CCHC-type" evidence="2">
    <location>
        <begin position="270"/>
        <end position="285"/>
    </location>
</feature>
<dbReference type="Pfam" id="PF07727">
    <property type="entry name" value="RVT_2"/>
    <property type="match status" value="1"/>
</dbReference>
<dbReference type="Pfam" id="PF14223">
    <property type="entry name" value="Retrotran_gag_2"/>
    <property type="match status" value="1"/>
</dbReference>
<name>A0AAW2WYE2_9LAMI</name>
<dbReference type="Pfam" id="PF03732">
    <property type="entry name" value="Retrotrans_gag"/>
    <property type="match status" value="1"/>
</dbReference>
<evidence type="ECO:0000313" key="3">
    <source>
        <dbReference type="EMBL" id="KAL0446361.1"/>
    </source>
</evidence>
<dbReference type="Gene3D" id="4.10.60.10">
    <property type="entry name" value="Zinc finger, CCHC-type"/>
    <property type="match status" value="1"/>
</dbReference>
<evidence type="ECO:0000256" key="1">
    <source>
        <dbReference type="PROSITE-ProRule" id="PRU00047"/>
    </source>
</evidence>
<keyword evidence="1" id="KW-0863">Zinc-finger</keyword>
<sequence>MFEPTMEVMGAVERSMMEYSFPTADGMIFNIAKPAVEANNFEIKPAIIQIIRSSVQFSSFPDEDPNKYLINFLEICDTFRFNGVSNDAVRLRIFPFSLCDTAKAWLQSLPAGSITTWAVLTQKFLAKYMPPAKTAKMLNDITFFVQLDSESLYDAWERFKSMLRKCPHHELPVWQQVQIFYNGVILANRATIDAAAGGTIMKKLPSEAFNIIDEIATNLYSYGQERADKRTTDIHNIDAVSALFAQMIALTHKVDNLGAAMWNGAPIGPCGACGQMGHWSQDCKSLWDELDRKYNTEEQGLKKYFVSKFMRYQMVEDRSIAEQTHEIINLEHVLADAEMKLLEKFLVMSIMDKLPKSCIEEEHRNQTHKMPIKHQPRANLIVGKQKVNKVNSNSKVINKGKATKNKKPKANKPCWNYGQVGHWAKLCPDKKAKTGQATVNMVVEGSNGASTLYIGRLITSTSPRVLRMDLLVVEKVAQKRATEGKLSLKYFQVWGFLAKVLVPEYKRKKLGPKTVDAVFLGYVETSYALRFLTIKSEISGIEFCDAVFIEDVFPMKTGIPSSVSLDDSLASTSIPEYVKKMTNVGVNPSSTSLTHEESDEPRRSKRARVVKNFGSDFVTYNIKDGSVTFKDAMTSSKAKQWKEAKKLVAKGFKQKEGTDYFDTYSPVAQLTTIRVLIALALVYSLPIHQMDVKIAFLYGELKEEIYMDQPEGFVHHGNERKVCKLVKSLYGLKQASK</sequence>
<dbReference type="GO" id="GO:0003676">
    <property type="term" value="F:nucleic acid binding"/>
    <property type="evidence" value="ECO:0007669"/>
    <property type="project" value="InterPro"/>
</dbReference>
<dbReference type="InterPro" id="IPR005162">
    <property type="entry name" value="Retrotrans_gag_dom"/>
</dbReference>
<comment type="caution">
    <text evidence="3">The sequence shown here is derived from an EMBL/GenBank/DDBJ whole genome shotgun (WGS) entry which is preliminary data.</text>
</comment>
<proteinExistence type="predicted"/>
<dbReference type="EMBL" id="JACGWN010000006">
    <property type="protein sequence ID" value="KAL0446361.1"/>
    <property type="molecule type" value="Genomic_DNA"/>
</dbReference>
<gene>
    <name evidence="3" type="ORF">Slati_1764000</name>
</gene>
<dbReference type="SMART" id="SM00343">
    <property type="entry name" value="ZnF_C2HC"/>
    <property type="match status" value="2"/>
</dbReference>
<dbReference type="PANTHER" id="PTHR33223">
    <property type="entry name" value="CCHC-TYPE DOMAIN-CONTAINING PROTEIN"/>
    <property type="match status" value="1"/>
</dbReference>
<dbReference type="Pfam" id="PF25597">
    <property type="entry name" value="SH3_retrovirus"/>
    <property type="match status" value="1"/>
</dbReference>
<dbReference type="PROSITE" id="PS50158">
    <property type="entry name" value="ZF_CCHC"/>
    <property type="match status" value="1"/>
</dbReference>
<keyword evidence="1" id="KW-0479">Metal-binding</keyword>
<reference evidence="3" key="1">
    <citation type="submission" date="2020-06" db="EMBL/GenBank/DDBJ databases">
        <authorList>
            <person name="Li T."/>
            <person name="Hu X."/>
            <person name="Zhang T."/>
            <person name="Song X."/>
            <person name="Zhang H."/>
            <person name="Dai N."/>
            <person name="Sheng W."/>
            <person name="Hou X."/>
            <person name="Wei L."/>
        </authorList>
    </citation>
    <scope>NUCLEOTIDE SEQUENCE</scope>
    <source>
        <strain evidence="3">KEN1</strain>
        <tissue evidence="3">Leaf</tissue>
    </source>
</reference>
<dbReference type="InterPro" id="IPR036875">
    <property type="entry name" value="Znf_CCHC_sf"/>
</dbReference>
<dbReference type="InterPro" id="IPR013103">
    <property type="entry name" value="RVT_2"/>
</dbReference>
<reference evidence="3" key="2">
    <citation type="journal article" date="2024" name="Plant">
        <title>Genomic evolution and insights into agronomic trait innovations of Sesamum species.</title>
        <authorList>
            <person name="Miao H."/>
            <person name="Wang L."/>
            <person name="Qu L."/>
            <person name="Liu H."/>
            <person name="Sun Y."/>
            <person name="Le M."/>
            <person name="Wang Q."/>
            <person name="Wei S."/>
            <person name="Zheng Y."/>
            <person name="Lin W."/>
            <person name="Duan Y."/>
            <person name="Cao H."/>
            <person name="Xiong S."/>
            <person name="Wang X."/>
            <person name="Wei L."/>
            <person name="Li C."/>
            <person name="Ma Q."/>
            <person name="Ju M."/>
            <person name="Zhao R."/>
            <person name="Li G."/>
            <person name="Mu C."/>
            <person name="Tian Q."/>
            <person name="Mei H."/>
            <person name="Zhang T."/>
            <person name="Gao T."/>
            <person name="Zhang H."/>
        </authorList>
    </citation>
    <scope>NUCLEOTIDE SEQUENCE</scope>
    <source>
        <strain evidence="3">KEN1</strain>
    </source>
</reference>
<protein>
    <submittedName>
        <fullName evidence="3">Retrovirus-related Pol polyprotein from transposon TNT 1-94</fullName>
    </submittedName>
</protein>
<accession>A0AAW2WYE2</accession>
<dbReference type="SUPFAM" id="SSF57756">
    <property type="entry name" value="Retrovirus zinc finger-like domains"/>
    <property type="match status" value="2"/>
</dbReference>
<dbReference type="InterPro" id="IPR057670">
    <property type="entry name" value="SH3_retrovirus"/>
</dbReference>
<dbReference type="InterPro" id="IPR001878">
    <property type="entry name" value="Znf_CCHC"/>
</dbReference>
<organism evidence="3">
    <name type="scientific">Sesamum latifolium</name>
    <dbReference type="NCBI Taxonomy" id="2727402"/>
    <lineage>
        <taxon>Eukaryota</taxon>
        <taxon>Viridiplantae</taxon>
        <taxon>Streptophyta</taxon>
        <taxon>Embryophyta</taxon>
        <taxon>Tracheophyta</taxon>
        <taxon>Spermatophyta</taxon>
        <taxon>Magnoliopsida</taxon>
        <taxon>eudicotyledons</taxon>
        <taxon>Gunneridae</taxon>
        <taxon>Pentapetalae</taxon>
        <taxon>asterids</taxon>
        <taxon>lamiids</taxon>
        <taxon>Lamiales</taxon>
        <taxon>Pedaliaceae</taxon>
        <taxon>Sesamum</taxon>
    </lineage>
</organism>
<dbReference type="GO" id="GO:0008270">
    <property type="term" value="F:zinc ion binding"/>
    <property type="evidence" value="ECO:0007669"/>
    <property type="project" value="UniProtKB-KW"/>
</dbReference>
<dbReference type="AlphaFoldDB" id="A0AAW2WYE2"/>
<evidence type="ECO:0000259" key="2">
    <source>
        <dbReference type="PROSITE" id="PS50158"/>
    </source>
</evidence>